<dbReference type="InterPro" id="IPR000917">
    <property type="entry name" value="Sulfatase_N"/>
</dbReference>
<dbReference type="CDD" id="cd16148">
    <property type="entry name" value="sulfatase_like"/>
    <property type="match status" value="1"/>
</dbReference>
<organism evidence="4 5">
    <name type="scientific">Pseudoclavibacter endophyticus</name>
    <dbReference type="NCBI Taxonomy" id="1778590"/>
    <lineage>
        <taxon>Bacteria</taxon>
        <taxon>Bacillati</taxon>
        <taxon>Actinomycetota</taxon>
        <taxon>Actinomycetes</taxon>
        <taxon>Micrococcales</taxon>
        <taxon>Microbacteriaceae</taxon>
        <taxon>Pseudoclavibacter</taxon>
    </lineage>
</organism>
<feature type="domain" description="Sulfatase N-terminal" evidence="3">
    <location>
        <begin position="4"/>
        <end position="328"/>
    </location>
</feature>
<sequence length="599" mass="67478">MRAIILMFDSLNRHMLPPYGGAEIETPNFTRLAERSVTFENFSIGSMPCMPARREMHTGRYNFLHRSWGPLEPFDDSMPELLSRRGIHTHLVSDHPHYWEDGGATYHTRYTTWEGFRGQEGDAWKAVVGSRASFAAQPGPVVRAQDRVNRTYMDSEATHVQTRTVDAGIDFLDTNAEADEWLLQLELFDPHEPFFAPQSYRDLHGLPPTEDRFDWPTYGRVVEDEDQVDEARREYASLVSFCDHSLGRVLDAMDRHDLWRDTLLIVNTDHGFLLGERGWWAKSVQPWFNELAHLPFFLWDPRHGMAGQRSDAIAQTIDLAPTLLGFFGLDIPEDMQGTDLGSVIAAERDPRDSALWGIHGGHVNIGDGRFVYMRAPESRENAPLEEFTLMPTHMRQRFSVSELAAWEPAPPFSFTKGLRTMRTNSTSAWMNAWAHGTLLFDLQDDPKQESPLIDDAVERRMVELLIQAMHANDAPASQFERLGLPVDGEILDAHLRCRVDAERAASAAEPLPALSALRHADELSRPLPEIVGNAALRDVLETEAPDLLHTEVLTAPRGASIIDLARRAHIPAAVVRRIDAALDDALDDALDENLNGAPR</sequence>
<dbReference type="Gene3D" id="3.40.720.10">
    <property type="entry name" value="Alkaline Phosphatase, subunit A"/>
    <property type="match status" value="1"/>
</dbReference>
<keyword evidence="1" id="KW-0479">Metal-binding</keyword>
<evidence type="ECO:0000259" key="3">
    <source>
        <dbReference type="Pfam" id="PF00884"/>
    </source>
</evidence>
<dbReference type="GO" id="GO:0046872">
    <property type="term" value="F:metal ion binding"/>
    <property type="evidence" value="ECO:0007669"/>
    <property type="project" value="UniProtKB-KW"/>
</dbReference>
<evidence type="ECO:0000256" key="1">
    <source>
        <dbReference type="ARBA" id="ARBA00022723"/>
    </source>
</evidence>
<dbReference type="AlphaFoldDB" id="A0A6H9WW28"/>
<dbReference type="RefSeq" id="WP_158028955.1">
    <property type="nucleotide sequence ID" value="NZ_BMHG01000001.1"/>
</dbReference>
<dbReference type="Pfam" id="PF00884">
    <property type="entry name" value="Sulfatase"/>
    <property type="match status" value="1"/>
</dbReference>
<name>A0A6H9WW28_9MICO</name>
<dbReference type="OrthoDB" id="9777306at2"/>
<dbReference type="InterPro" id="IPR017850">
    <property type="entry name" value="Alkaline_phosphatase_core_sf"/>
</dbReference>
<dbReference type="SUPFAM" id="SSF53649">
    <property type="entry name" value="Alkaline phosphatase-like"/>
    <property type="match status" value="1"/>
</dbReference>
<accession>A0A6H9WW28</accession>
<dbReference type="Proteomes" id="UP000431744">
    <property type="component" value="Unassembled WGS sequence"/>
</dbReference>
<dbReference type="PANTHER" id="PTHR45953">
    <property type="entry name" value="IDURONATE 2-SULFATASE"/>
    <property type="match status" value="1"/>
</dbReference>
<dbReference type="GO" id="GO:0005737">
    <property type="term" value="C:cytoplasm"/>
    <property type="evidence" value="ECO:0007669"/>
    <property type="project" value="TreeGrafter"/>
</dbReference>
<gene>
    <name evidence="4" type="ORF">F8O04_09380</name>
</gene>
<reference evidence="4 5" key="1">
    <citation type="submission" date="2019-09" db="EMBL/GenBank/DDBJ databases">
        <title>Phylogeny of genus Pseudoclavibacter and closely related genus.</title>
        <authorList>
            <person name="Li Y."/>
        </authorList>
    </citation>
    <scope>NUCLEOTIDE SEQUENCE [LARGE SCALE GENOMIC DNA]</scope>
    <source>
        <strain evidence="4 5">EGI 60007</strain>
    </source>
</reference>
<keyword evidence="2" id="KW-0378">Hydrolase</keyword>
<proteinExistence type="predicted"/>
<evidence type="ECO:0000256" key="2">
    <source>
        <dbReference type="ARBA" id="ARBA00022801"/>
    </source>
</evidence>
<dbReference type="PANTHER" id="PTHR45953:SF1">
    <property type="entry name" value="IDURONATE 2-SULFATASE"/>
    <property type="match status" value="1"/>
</dbReference>
<dbReference type="GO" id="GO:0008484">
    <property type="term" value="F:sulfuric ester hydrolase activity"/>
    <property type="evidence" value="ECO:0007669"/>
    <property type="project" value="TreeGrafter"/>
</dbReference>
<protein>
    <submittedName>
        <fullName evidence="4">Sulfatase</fullName>
    </submittedName>
</protein>
<dbReference type="EMBL" id="WBJY01000001">
    <property type="protein sequence ID" value="KAB1650370.1"/>
    <property type="molecule type" value="Genomic_DNA"/>
</dbReference>
<evidence type="ECO:0000313" key="5">
    <source>
        <dbReference type="Proteomes" id="UP000431744"/>
    </source>
</evidence>
<keyword evidence="5" id="KW-1185">Reference proteome</keyword>
<evidence type="ECO:0000313" key="4">
    <source>
        <dbReference type="EMBL" id="KAB1650370.1"/>
    </source>
</evidence>
<comment type="caution">
    <text evidence="4">The sequence shown here is derived from an EMBL/GenBank/DDBJ whole genome shotgun (WGS) entry which is preliminary data.</text>
</comment>